<dbReference type="InParanoid" id="A0A0D0C7W4"/>
<reference evidence="3" key="2">
    <citation type="submission" date="2015-01" db="EMBL/GenBank/DDBJ databases">
        <title>Evolutionary Origins and Diversification of the Mycorrhizal Mutualists.</title>
        <authorList>
            <consortium name="DOE Joint Genome Institute"/>
            <consortium name="Mycorrhizal Genomics Consortium"/>
            <person name="Kohler A."/>
            <person name="Kuo A."/>
            <person name="Nagy L.G."/>
            <person name="Floudas D."/>
            <person name="Copeland A."/>
            <person name="Barry K.W."/>
            <person name="Cichocki N."/>
            <person name="Veneault-Fourrey C."/>
            <person name="LaButti K."/>
            <person name="Lindquist E.A."/>
            <person name="Lipzen A."/>
            <person name="Lundell T."/>
            <person name="Morin E."/>
            <person name="Murat C."/>
            <person name="Riley R."/>
            <person name="Ohm R."/>
            <person name="Sun H."/>
            <person name="Tunlid A."/>
            <person name="Henrissat B."/>
            <person name="Grigoriev I.V."/>
            <person name="Hibbett D.S."/>
            <person name="Martin F."/>
        </authorList>
    </citation>
    <scope>NUCLEOTIDE SEQUENCE [LARGE SCALE GENOMIC DNA]</scope>
    <source>
        <strain evidence="3">Ve08.2h10</strain>
    </source>
</reference>
<evidence type="ECO:0000313" key="3">
    <source>
        <dbReference type="Proteomes" id="UP000054538"/>
    </source>
</evidence>
<feature type="region of interest" description="Disordered" evidence="1">
    <location>
        <begin position="1"/>
        <end position="61"/>
    </location>
</feature>
<dbReference type="OrthoDB" id="3199698at2759"/>
<dbReference type="HOGENOM" id="CLU_2929058_0_0_1"/>
<feature type="compositionally biased region" description="Basic and acidic residues" evidence="1">
    <location>
        <begin position="1"/>
        <end position="12"/>
    </location>
</feature>
<evidence type="ECO:0000256" key="1">
    <source>
        <dbReference type="SAM" id="MobiDB-lite"/>
    </source>
</evidence>
<proteinExistence type="predicted"/>
<gene>
    <name evidence="2" type="ORF">PAXRUDRAFT_181951</name>
</gene>
<feature type="non-terminal residue" evidence="2">
    <location>
        <position position="61"/>
    </location>
</feature>
<name>A0A0D0C7W4_9AGAM</name>
<reference evidence="2 3" key="1">
    <citation type="submission" date="2014-04" db="EMBL/GenBank/DDBJ databases">
        <authorList>
            <consortium name="DOE Joint Genome Institute"/>
            <person name="Kuo A."/>
            <person name="Kohler A."/>
            <person name="Jargeat P."/>
            <person name="Nagy L.G."/>
            <person name="Floudas D."/>
            <person name="Copeland A."/>
            <person name="Barry K.W."/>
            <person name="Cichocki N."/>
            <person name="Veneault-Fourrey C."/>
            <person name="LaButti K."/>
            <person name="Lindquist E.A."/>
            <person name="Lipzen A."/>
            <person name="Lundell T."/>
            <person name="Morin E."/>
            <person name="Murat C."/>
            <person name="Sun H."/>
            <person name="Tunlid A."/>
            <person name="Henrissat B."/>
            <person name="Grigoriev I.V."/>
            <person name="Hibbett D.S."/>
            <person name="Martin F."/>
            <person name="Nordberg H.P."/>
            <person name="Cantor M.N."/>
            <person name="Hua S.X."/>
        </authorList>
    </citation>
    <scope>NUCLEOTIDE SEQUENCE [LARGE SCALE GENOMIC DNA]</scope>
    <source>
        <strain evidence="2 3">Ve08.2h10</strain>
    </source>
</reference>
<protein>
    <submittedName>
        <fullName evidence="2">Unplaced genomic scaffold scaffold_6889, whole genome shotgun sequence</fullName>
    </submittedName>
</protein>
<keyword evidence="3" id="KW-1185">Reference proteome</keyword>
<organism evidence="2 3">
    <name type="scientific">Paxillus rubicundulus Ve08.2h10</name>
    <dbReference type="NCBI Taxonomy" id="930991"/>
    <lineage>
        <taxon>Eukaryota</taxon>
        <taxon>Fungi</taxon>
        <taxon>Dikarya</taxon>
        <taxon>Basidiomycota</taxon>
        <taxon>Agaricomycotina</taxon>
        <taxon>Agaricomycetes</taxon>
        <taxon>Agaricomycetidae</taxon>
        <taxon>Boletales</taxon>
        <taxon>Paxilineae</taxon>
        <taxon>Paxillaceae</taxon>
        <taxon>Paxillus</taxon>
    </lineage>
</organism>
<evidence type="ECO:0000313" key="2">
    <source>
        <dbReference type="EMBL" id="KIK71753.1"/>
    </source>
</evidence>
<dbReference type="AlphaFoldDB" id="A0A0D0C7W4"/>
<dbReference type="Proteomes" id="UP000054538">
    <property type="component" value="Unassembled WGS sequence"/>
</dbReference>
<sequence length="61" mass="6546">MQTSGEGDHSTSDSEDVPEGAYYIVHPILDGTPCDINGDDLPSGSEPPPHGMRQGNPWHPF</sequence>
<accession>A0A0D0C7W4</accession>
<dbReference type="EMBL" id="KN831711">
    <property type="protein sequence ID" value="KIK71753.1"/>
    <property type="molecule type" value="Genomic_DNA"/>
</dbReference>